<dbReference type="InterPro" id="IPR050509">
    <property type="entry name" value="CoA-transferase_III"/>
</dbReference>
<dbReference type="Gene3D" id="3.30.1540.10">
    <property type="entry name" value="formyl-coa transferase, domain 3"/>
    <property type="match status" value="1"/>
</dbReference>
<dbReference type="PANTHER" id="PTHR48228:SF5">
    <property type="entry name" value="ALPHA-METHYLACYL-COA RACEMASE"/>
    <property type="match status" value="1"/>
</dbReference>
<dbReference type="PANTHER" id="PTHR48228">
    <property type="entry name" value="SUCCINYL-COA--D-CITRAMALATE COA-TRANSFERASE"/>
    <property type="match status" value="1"/>
</dbReference>
<gene>
    <name evidence="2" type="ORF">Amac_072350</name>
</gene>
<sequence>MRVIEIGGIGPGPFCGMMLADMGAEVLRVDRPGYRSPANPLPPHADLMNRGRRSVAIDLKAPRGAQTVLRLVESADIIFEGFRPGVVERLGIGPEACAERNPRIVFGRMTGWGQQGSLADRAGHDINYIGLTGVLAAIGTPESPLPPLNVVGDFGGGGMLLAFGLVCALHEARASGRGQVVDASIVDGASLLMTLFHAFAGEGFWSPARGVNLLDGGSHFYNVYECADGRHVAAGAIEPQFYRRLLAGLGLDQDRDFLDGQARPESWPVLKKRMAEVFRSRTQAEWLAEFEGTDACLTEVVPLGEAAGHPLNVERDAFVRVGSMVQPAPAPRFSRTAPGVPSPPPAPGQDTVAGLTSWGLSAAEVDDLIGDGTVVQAGAPW</sequence>
<evidence type="ECO:0000313" key="3">
    <source>
        <dbReference type="Proteomes" id="UP000331127"/>
    </source>
</evidence>
<accession>A0A5M3X649</accession>
<evidence type="ECO:0000256" key="1">
    <source>
        <dbReference type="SAM" id="MobiDB-lite"/>
    </source>
</evidence>
<feature type="region of interest" description="Disordered" evidence="1">
    <location>
        <begin position="329"/>
        <end position="353"/>
    </location>
</feature>
<reference evidence="2 3" key="1">
    <citation type="submission" date="2019-10" db="EMBL/GenBank/DDBJ databases">
        <title>Whole genome shotgun sequence of Acrocarpospora macrocephala NBRC 16266.</title>
        <authorList>
            <person name="Ichikawa N."/>
            <person name="Kimura A."/>
            <person name="Kitahashi Y."/>
            <person name="Komaki H."/>
            <person name="Oguchi A."/>
        </authorList>
    </citation>
    <scope>NUCLEOTIDE SEQUENCE [LARGE SCALE GENOMIC DNA]</scope>
    <source>
        <strain evidence="2 3">NBRC 16266</strain>
    </source>
</reference>
<dbReference type="GO" id="GO:0003824">
    <property type="term" value="F:catalytic activity"/>
    <property type="evidence" value="ECO:0007669"/>
    <property type="project" value="InterPro"/>
</dbReference>
<comment type="caution">
    <text evidence="2">The sequence shown here is derived from an EMBL/GenBank/DDBJ whole genome shotgun (WGS) entry which is preliminary data.</text>
</comment>
<dbReference type="InterPro" id="IPR023606">
    <property type="entry name" value="CoA-Trfase_III_dom_1_sf"/>
</dbReference>
<keyword evidence="3" id="KW-1185">Reference proteome</keyword>
<evidence type="ECO:0000313" key="2">
    <source>
        <dbReference type="EMBL" id="GES13638.1"/>
    </source>
</evidence>
<dbReference type="InterPro" id="IPR003673">
    <property type="entry name" value="CoA-Trfase_fam_III"/>
</dbReference>
<dbReference type="Proteomes" id="UP000331127">
    <property type="component" value="Unassembled WGS sequence"/>
</dbReference>
<dbReference type="InterPro" id="IPR044855">
    <property type="entry name" value="CoA-Trfase_III_dom3_sf"/>
</dbReference>
<organism evidence="2 3">
    <name type="scientific">Acrocarpospora macrocephala</name>
    <dbReference type="NCBI Taxonomy" id="150177"/>
    <lineage>
        <taxon>Bacteria</taxon>
        <taxon>Bacillati</taxon>
        <taxon>Actinomycetota</taxon>
        <taxon>Actinomycetes</taxon>
        <taxon>Streptosporangiales</taxon>
        <taxon>Streptosporangiaceae</taxon>
        <taxon>Acrocarpospora</taxon>
    </lineage>
</organism>
<proteinExistence type="predicted"/>
<dbReference type="Pfam" id="PF02515">
    <property type="entry name" value="CoA_transf_3"/>
    <property type="match status" value="1"/>
</dbReference>
<dbReference type="Gene3D" id="3.40.50.10540">
    <property type="entry name" value="Crotonobetainyl-coa:carnitine coa-transferase, domain 1"/>
    <property type="match status" value="1"/>
</dbReference>
<protein>
    <submittedName>
        <fullName evidence="2">Alpha-methylacyl-CoA racemase</fullName>
    </submittedName>
</protein>
<dbReference type="AlphaFoldDB" id="A0A5M3X649"/>
<dbReference type="EMBL" id="BLAE01000048">
    <property type="protein sequence ID" value="GES13638.1"/>
    <property type="molecule type" value="Genomic_DNA"/>
</dbReference>
<name>A0A5M3X649_9ACTN</name>
<dbReference type="SUPFAM" id="SSF89796">
    <property type="entry name" value="CoA-transferase family III (CaiB/BaiF)"/>
    <property type="match status" value="1"/>
</dbReference>